<dbReference type="OrthoDB" id="5401313at2"/>
<protein>
    <submittedName>
        <fullName evidence="4">TRAP-type C4-dicarboxylate transport system, periplasmic component</fullName>
    </submittedName>
</protein>
<reference evidence="4 5" key="1">
    <citation type="submission" date="2015-07" db="EMBL/GenBank/DDBJ databases">
        <title>Isolation and Genomic Characterization of a Novel Halophilic Metal-Reducing Deltaproteobacterium from the Deep Subsurface.</title>
        <authorList>
            <person name="Badalamenti J.P."/>
            <person name="Summers Z.M."/>
            <person name="Gralnick J.A."/>
            <person name="Bond D.R."/>
        </authorList>
    </citation>
    <scope>NUCLEOTIDE SEQUENCE [LARGE SCALE GENOMIC DNA]</scope>
    <source>
        <strain evidence="4 5">WTL</strain>
    </source>
</reference>
<dbReference type="CDD" id="cd13603">
    <property type="entry name" value="PBP2_TRAP_Siap_TeaA_like"/>
    <property type="match status" value="1"/>
</dbReference>
<dbReference type="GO" id="GO:0055085">
    <property type="term" value="P:transmembrane transport"/>
    <property type="evidence" value="ECO:0007669"/>
    <property type="project" value="InterPro"/>
</dbReference>
<keyword evidence="1 3" id="KW-0732">Signal</keyword>
<evidence type="ECO:0000313" key="5">
    <source>
        <dbReference type="Proteomes" id="UP000057158"/>
    </source>
</evidence>
<dbReference type="Proteomes" id="UP000057158">
    <property type="component" value="Chromosome"/>
</dbReference>
<dbReference type="Pfam" id="PF03480">
    <property type="entry name" value="DctP"/>
    <property type="match status" value="1"/>
</dbReference>
<dbReference type="KEGG" id="des:DSOUD_0356"/>
<dbReference type="NCBIfam" id="NF037995">
    <property type="entry name" value="TRAP_S1"/>
    <property type="match status" value="1"/>
</dbReference>
<keyword evidence="5" id="KW-1185">Reference proteome</keyword>
<feature type="chain" id="PRO_5005791797" evidence="3">
    <location>
        <begin position="22"/>
        <end position="366"/>
    </location>
</feature>
<dbReference type="PANTHER" id="PTHR33376">
    <property type="match status" value="1"/>
</dbReference>
<dbReference type="EMBL" id="CP010802">
    <property type="protein sequence ID" value="ALC15151.1"/>
    <property type="molecule type" value="Genomic_DNA"/>
</dbReference>
<feature type="signal peptide" evidence="3">
    <location>
        <begin position="1"/>
        <end position="21"/>
    </location>
</feature>
<evidence type="ECO:0000256" key="2">
    <source>
        <dbReference type="SAM" id="MobiDB-lite"/>
    </source>
</evidence>
<dbReference type="InterPro" id="IPR038404">
    <property type="entry name" value="TRAP_DctP_sf"/>
</dbReference>
<name>A0A0M4D038_9BACT</name>
<accession>A0A0M4D038</accession>
<feature type="compositionally biased region" description="Basic and acidic residues" evidence="2">
    <location>
        <begin position="26"/>
        <end position="36"/>
    </location>
</feature>
<evidence type="ECO:0000256" key="1">
    <source>
        <dbReference type="ARBA" id="ARBA00022729"/>
    </source>
</evidence>
<sequence>MKRGWIVLLALTLLLSPVACKKDEAPPAKEAKEAKAPEAATTAAPQDPLATWKPAFDPSKAEYTYILSNVSHPAIEGVGVGYRIRDRVWEKSGGRLYVDFRPLSQLGGEKDVISKLKLGAVQGMLSSSVAAANVADRLGIVNLPYVVDTFDKLDAFRNTPELWEPFSEAAFAEGIMVPDITGYGTYGWATTTPVRTLADAAGVNFRIAQAPVNTDIYKAWGLKFTVMPWPDVPQALQTGVINGLDHTPTVCNITKKFEVAKFFTEVNYAQGLFIHLMNRQWFEKLPADLQQILLEVIAEESAASRVRTRAQHEEQIAAAKAKGVEFFVLSEDDKAALVKLTAPVYETWGQKIGADYLARVRSTLGD</sequence>
<dbReference type="PANTHER" id="PTHR33376:SF4">
    <property type="entry name" value="SIALIC ACID-BINDING PERIPLASMIC PROTEIN SIAP"/>
    <property type="match status" value="1"/>
</dbReference>
<dbReference type="PATRIC" id="fig|1603606.3.peg.387"/>
<proteinExistence type="predicted"/>
<evidence type="ECO:0000313" key="4">
    <source>
        <dbReference type="EMBL" id="ALC15151.1"/>
    </source>
</evidence>
<dbReference type="InterPro" id="IPR018389">
    <property type="entry name" value="DctP_fam"/>
</dbReference>
<dbReference type="STRING" id="1603606.DSOUD_0356"/>
<gene>
    <name evidence="4" type="ORF">DSOUD_0356</name>
</gene>
<evidence type="ECO:0000256" key="3">
    <source>
        <dbReference type="SAM" id="SignalP"/>
    </source>
</evidence>
<dbReference type="Gene3D" id="3.40.190.170">
    <property type="entry name" value="Bacterial extracellular solute-binding protein, family 7"/>
    <property type="match status" value="1"/>
</dbReference>
<dbReference type="AlphaFoldDB" id="A0A0M4D038"/>
<feature type="region of interest" description="Disordered" evidence="2">
    <location>
        <begin position="26"/>
        <end position="51"/>
    </location>
</feature>
<dbReference type="RefSeq" id="WP_053549381.1">
    <property type="nucleotide sequence ID" value="NZ_CP010802.1"/>
</dbReference>
<organism evidence="4 5">
    <name type="scientific">Desulfuromonas soudanensis</name>
    <dbReference type="NCBI Taxonomy" id="1603606"/>
    <lineage>
        <taxon>Bacteria</taxon>
        <taxon>Pseudomonadati</taxon>
        <taxon>Thermodesulfobacteriota</taxon>
        <taxon>Desulfuromonadia</taxon>
        <taxon>Desulfuromonadales</taxon>
        <taxon>Desulfuromonadaceae</taxon>
        <taxon>Desulfuromonas</taxon>
    </lineage>
</organism>